<evidence type="ECO:0000256" key="1">
    <source>
        <dbReference type="PROSITE-ProRule" id="PRU00175"/>
    </source>
</evidence>
<name>G0W9Y4_NAUDC</name>
<dbReference type="eggNOG" id="ENOG502T1PD">
    <property type="taxonomic scope" value="Eukaryota"/>
</dbReference>
<dbReference type="EMBL" id="HE580270">
    <property type="protein sequence ID" value="CCD24595.1"/>
    <property type="molecule type" value="Genomic_DNA"/>
</dbReference>
<keyword evidence="1" id="KW-0479">Metal-binding</keyword>
<sequence length="252" mass="29713">MRIELIPREDTDKLTNIPFWSKTLDLIIQCQTLFFWLGGIFFFLGLFFIILQYHSEISNFIKGTMLRLRRLFYFQKLKIKLRKWSVKKKVSIIDLECQDLDPAKYSHFTINRCELSTRKVSIDMDKKIPIDRFVEMSTKDDRIPINECCIICLERVKVVPSTNDLEKQQNGTEQTTDMIPSKVVKLPCEHYFHKCCIKDWFSTIRKGMKSSTHSFAIGPTYFCPLCRLDLHRCQQICDSFSISMKNLTVLPK</sequence>
<protein>
    <recommendedName>
        <fullName evidence="3">RING-type domain-containing protein</fullName>
    </recommendedName>
</protein>
<accession>G0W9Y4</accession>
<dbReference type="GeneID" id="11495100"/>
<keyword evidence="2" id="KW-0472">Membrane</keyword>
<dbReference type="KEGG" id="ndi:NDAI_0D02810"/>
<dbReference type="AlphaFoldDB" id="G0W9Y4"/>
<keyword evidence="2" id="KW-1133">Transmembrane helix</keyword>
<evidence type="ECO:0000313" key="5">
    <source>
        <dbReference type="Proteomes" id="UP000000689"/>
    </source>
</evidence>
<dbReference type="GO" id="GO:0008270">
    <property type="term" value="F:zinc ion binding"/>
    <property type="evidence" value="ECO:0007669"/>
    <property type="project" value="UniProtKB-KW"/>
</dbReference>
<evidence type="ECO:0000259" key="3">
    <source>
        <dbReference type="PROSITE" id="PS50089"/>
    </source>
</evidence>
<dbReference type="Proteomes" id="UP000000689">
    <property type="component" value="Chromosome 4"/>
</dbReference>
<reference evidence="4 5" key="1">
    <citation type="journal article" date="2011" name="Proc. Natl. Acad. Sci. U.S.A.">
        <title>Evolutionary erosion of yeast sex chromosomes by mating-type switching accidents.</title>
        <authorList>
            <person name="Gordon J.L."/>
            <person name="Armisen D."/>
            <person name="Proux-Wera E."/>
            <person name="Oheigeartaigh S.S."/>
            <person name="Byrne K.P."/>
            <person name="Wolfe K.H."/>
        </authorList>
    </citation>
    <scope>NUCLEOTIDE SEQUENCE [LARGE SCALE GENOMIC DNA]</scope>
    <source>
        <strain evidence="5">ATCC 10597 / BCRC 20456 / CBS 421 / NBRC 0211 / NRRL Y-12639</strain>
    </source>
</reference>
<dbReference type="PROSITE" id="PS50089">
    <property type="entry name" value="ZF_RING_2"/>
    <property type="match status" value="1"/>
</dbReference>
<keyword evidence="2" id="KW-0812">Transmembrane</keyword>
<gene>
    <name evidence="4" type="primary">NDAI0D02810</name>
    <name evidence="4" type="ordered locus">NDAI_0D02810</name>
</gene>
<keyword evidence="1" id="KW-0863">Zinc-finger</keyword>
<dbReference type="RefSeq" id="XP_003669838.1">
    <property type="nucleotide sequence ID" value="XM_003669790.1"/>
</dbReference>
<dbReference type="SMART" id="SM00184">
    <property type="entry name" value="RING"/>
    <property type="match status" value="1"/>
</dbReference>
<organism evidence="4 5">
    <name type="scientific">Naumovozyma dairenensis (strain ATCC 10597 / BCRC 20456 / CBS 421 / NBRC 0211 / NRRL Y-12639)</name>
    <name type="common">Saccharomyces dairenensis</name>
    <dbReference type="NCBI Taxonomy" id="1071378"/>
    <lineage>
        <taxon>Eukaryota</taxon>
        <taxon>Fungi</taxon>
        <taxon>Dikarya</taxon>
        <taxon>Ascomycota</taxon>
        <taxon>Saccharomycotina</taxon>
        <taxon>Saccharomycetes</taxon>
        <taxon>Saccharomycetales</taxon>
        <taxon>Saccharomycetaceae</taxon>
        <taxon>Naumovozyma</taxon>
    </lineage>
</organism>
<keyword evidence="1" id="KW-0862">Zinc</keyword>
<proteinExistence type="predicted"/>
<dbReference type="CDD" id="cd16448">
    <property type="entry name" value="RING-H2"/>
    <property type="match status" value="1"/>
</dbReference>
<dbReference type="OrthoDB" id="8062037at2759"/>
<feature type="transmembrane region" description="Helical" evidence="2">
    <location>
        <begin position="33"/>
        <end position="53"/>
    </location>
</feature>
<evidence type="ECO:0000256" key="2">
    <source>
        <dbReference type="SAM" id="Phobius"/>
    </source>
</evidence>
<evidence type="ECO:0000313" key="4">
    <source>
        <dbReference type="EMBL" id="CCD24595.1"/>
    </source>
</evidence>
<dbReference type="HOGENOM" id="CLU_1103040_0_0_1"/>
<keyword evidence="5" id="KW-1185">Reference proteome</keyword>
<feature type="domain" description="RING-type" evidence="3">
    <location>
        <begin position="149"/>
        <end position="227"/>
    </location>
</feature>
<dbReference type="InterPro" id="IPR013083">
    <property type="entry name" value="Znf_RING/FYVE/PHD"/>
</dbReference>
<dbReference type="Gene3D" id="3.30.40.10">
    <property type="entry name" value="Zinc/RING finger domain, C3HC4 (zinc finger)"/>
    <property type="match status" value="1"/>
</dbReference>
<dbReference type="InterPro" id="IPR001841">
    <property type="entry name" value="Znf_RING"/>
</dbReference>
<dbReference type="SUPFAM" id="SSF57850">
    <property type="entry name" value="RING/U-box"/>
    <property type="match status" value="1"/>
</dbReference>